<keyword evidence="6 7" id="KW-0456">Lyase</keyword>
<dbReference type="GO" id="GO:0010181">
    <property type="term" value="F:FMN binding"/>
    <property type="evidence" value="ECO:0007669"/>
    <property type="project" value="TreeGrafter"/>
</dbReference>
<dbReference type="PANTHER" id="PTHR21085">
    <property type="entry name" value="CHORISMATE SYNTHASE"/>
    <property type="match status" value="1"/>
</dbReference>
<comment type="caution">
    <text evidence="9">The sequence shown here is derived from an EMBL/GenBank/DDBJ whole genome shotgun (WGS) entry which is preliminary data.</text>
</comment>
<evidence type="ECO:0000256" key="4">
    <source>
        <dbReference type="ARBA" id="ARBA00022605"/>
    </source>
</evidence>
<dbReference type="EMBL" id="PEUY01000076">
    <property type="protein sequence ID" value="PIV10572.1"/>
    <property type="molecule type" value="Genomic_DNA"/>
</dbReference>
<dbReference type="PROSITE" id="PS00788">
    <property type="entry name" value="CHORISMATE_SYNTHASE_2"/>
    <property type="match status" value="1"/>
</dbReference>
<comment type="caution">
    <text evidence="7">Lacks conserved residue(s) required for the propagation of feature annotation.</text>
</comment>
<keyword evidence="7" id="KW-0285">Flavoprotein</keyword>
<dbReference type="CDD" id="cd07304">
    <property type="entry name" value="Chorismate_synthase"/>
    <property type="match status" value="1"/>
</dbReference>
<dbReference type="InterPro" id="IPR000453">
    <property type="entry name" value="Chorismate_synth"/>
</dbReference>
<keyword evidence="4 7" id="KW-0028">Amino-acid biosynthesis</keyword>
<dbReference type="GO" id="GO:0004107">
    <property type="term" value="F:chorismate synthase activity"/>
    <property type="evidence" value="ECO:0007669"/>
    <property type="project" value="UniProtKB-UniRule"/>
</dbReference>
<dbReference type="PIRSF" id="PIRSF001456">
    <property type="entry name" value="Chorismate_synth"/>
    <property type="match status" value="1"/>
</dbReference>
<evidence type="ECO:0000256" key="8">
    <source>
        <dbReference type="RuleBase" id="RU000605"/>
    </source>
</evidence>
<evidence type="ECO:0000256" key="3">
    <source>
        <dbReference type="ARBA" id="ARBA00013036"/>
    </source>
</evidence>
<keyword evidence="7" id="KW-0521">NADP</keyword>
<dbReference type="SUPFAM" id="SSF103263">
    <property type="entry name" value="Chorismate synthase, AroC"/>
    <property type="match status" value="1"/>
</dbReference>
<feature type="binding site" evidence="7">
    <location>
        <position position="265"/>
    </location>
    <ligand>
        <name>FMN</name>
        <dbReference type="ChEBI" id="CHEBI:58210"/>
    </ligand>
</feature>
<comment type="catalytic activity">
    <reaction evidence="7 8">
        <text>5-O-(1-carboxyvinyl)-3-phosphoshikimate = chorismate + phosphate</text>
        <dbReference type="Rhea" id="RHEA:21020"/>
        <dbReference type="ChEBI" id="CHEBI:29748"/>
        <dbReference type="ChEBI" id="CHEBI:43474"/>
        <dbReference type="ChEBI" id="CHEBI:57701"/>
        <dbReference type="EC" id="4.2.3.5"/>
    </reaction>
</comment>
<evidence type="ECO:0000256" key="2">
    <source>
        <dbReference type="ARBA" id="ARBA00008014"/>
    </source>
</evidence>
<gene>
    <name evidence="7" type="primary">aroC</name>
    <name evidence="9" type="ORF">COS50_04705</name>
</gene>
<dbReference type="GO" id="GO:0009423">
    <property type="term" value="P:chorismate biosynthetic process"/>
    <property type="evidence" value="ECO:0007669"/>
    <property type="project" value="UniProtKB-UniRule"/>
</dbReference>
<dbReference type="GO" id="GO:0009073">
    <property type="term" value="P:aromatic amino acid family biosynthetic process"/>
    <property type="evidence" value="ECO:0007669"/>
    <property type="project" value="UniProtKB-KW"/>
</dbReference>
<sequence length="344" mass="37463">MAGNTFGQLFRVTTFGESHGGAVGCVVDGCPPGLKISKEDIQKDLDRRKPGQSTITSPREEQDEIHILSGVFEGKTTGAPILLLAWNKDARPEDYEKLKNLYRPGHADLTYEVKYGIRDWRGGGRASARETLARVAAGAIAKKFLKEKLGIKFLAFVEQVGGIEIKIIQEMIKIIEAVKNEGDSVGGVIKGTIKNVPAGLGEPVFDKLSADLGKAILSIPAVKGFEIGSGFDGAKMKGSQHNDPFFVDKKNKIRTRTNFSGGIQGGISNGEDIWFRVAFKPVSTIKKAQKTVNKQKQEIILEATGRHDPCVLPRAVPIVEAMAALVIMDHFLRFVSCHPERGTK</sequence>
<reference evidence="10" key="1">
    <citation type="submission" date="2017-09" db="EMBL/GenBank/DDBJ databases">
        <title>Depth-based differentiation of microbial function through sediment-hosted aquifers and enrichment of novel symbionts in the deep terrestrial subsurface.</title>
        <authorList>
            <person name="Probst A.J."/>
            <person name="Ladd B."/>
            <person name="Jarett J.K."/>
            <person name="Geller-Mcgrath D.E."/>
            <person name="Sieber C.M.K."/>
            <person name="Emerson J.B."/>
            <person name="Anantharaman K."/>
            <person name="Thomas B.C."/>
            <person name="Malmstrom R."/>
            <person name="Stieglmeier M."/>
            <person name="Klingl A."/>
            <person name="Woyke T."/>
            <person name="Ryan C.M."/>
            <person name="Banfield J.F."/>
        </authorList>
    </citation>
    <scope>NUCLEOTIDE SEQUENCE [LARGE SCALE GENOMIC DNA]</scope>
</reference>
<comment type="cofactor">
    <cofactor evidence="7 8">
        <name>FMNH2</name>
        <dbReference type="ChEBI" id="CHEBI:57618"/>
    </cofactor>
    <text evidence="7 8">Reduced FMN (FMNH(2)).</text>
</comment>
<comment type="function">
    <text evidence="7">Catalyzes the anti-1,4-elimination of the C-3 phosphate and the C-6 proR hydrogen from 5-enolpyruvylshikimate-3-phosphate (EPSP) to yield chorismate, which is the branch point compound that serves as the starting substrate for the three terminal pathways of aromatic amino acid biosynthesis. This reaction introduces a second double bond into the aromatic ring system.</text>
</comment>
<feature type="binding site" evidence="7">
    <location>
        <position position="48"/>
    </location>
    <ligand>
        <name>NADP(+)</name>
        <dbReference type="ChEBI" id="CHEBI:58349"/>
    </ligand>
</feature>
<dbReference type="Gene3D" id="3.60.150.10">
    <property type="entry name" value="Chorismate synthase AroC"/>
    <property type="match status" value="2"/>
</dbReference>
<keyword evidence="7" id="KW-0288">FMN</keyword>
<feature type="binding site" evidence="7">
    <location>
        <begin position="280"/>
        <end position="284"/>
    </location>
    <ligand>
        <name>FMN</name>
        <dbReference type="ChEBI" id="CHEBI:58210"/>
    </ligand>
</feature>
<keyword evidence="7" id="KW-0274">FAD</keyword>
<name>A0A2M7BVG7_9BACT</name>
<evidence type="ECO:0000256" key="1">
    <source>
        <dbReference type="ARBA" id="ARBA00005044"/>
    </source>
</evidence>
<evidence type="ECO:0000256" key="7">
    <source>
        <dbReference type="HAMAP-Rule" id="MF_00300"/>
    </source>
</evidence>
<proteinExistence type="inferred from homology"/>
<dbReference type="InterPro" id="IPR035904">
    <property type="entry name" value="Chorismate_synth_AroC_sf"/>
</dbReference>
<comment type="subunit">
    <text evidence="7">Homotetramer.</text>
</comment>
<dbReference type="EC" id="4.2.3.5" evidence="3 7"/>
<dbReference type="HAMAP" id="MF_00300">
    <property type="entry name" value="Chorismate_synth"/>
    <property type="match status" value="1"/>
</dbReference>
<dbReference type="GO" id="GO:0008652">
    <property type="term" value="P:amino acid biosynthetic process"/>
    <property type="evidence" value="ECO:0007669"/>
    <property type="project" value="UniProtKB-KW"/>
</dbReference>
<evidence type="ECO:0000256" key="6">
    <source>
        <dbReference type="ARBA" id="ARBA00023239"/>
    </source>
</evidence>
<evidence type="ECO:0000313" key="10">
    <source>
        <dbReference type="Proteomes" id="UP000230673"/>
    </source>
</evidence>
<feature type="binding site" evidence="7">
    <location>
        <position position="306"/>
    </location>
    <ligand>
        <name>FMN</name>
        <dbReference type="ChEBI" id="CHEBI:58210"/>
    </ligand>
</feature>
<dbReference type="GO" id="GO:0005829">
    <property type="term" value="C:cytosol"/>
    <property type="evidence" value="ECO:0007669"/>
    <property type="project" value="TreeGrafter"/>
</dbReference>
<evidence type="ECO:0000256" key="5">
    <source>
        <dbReference type="ARBA" id="ARBA00023141"/>
    </source>
</evidence>
<dbReference type="NCBIfam" id="TIGR00033">
    <property type="entry name" value="aroC"/>
    <property type="match status" value="2"/>
</dbReference>
<dbReference type="PANTHER" id="PTHR21085:SF0">
    <property type="entry name" value="CHORISMATE SYNTHASE"/>
    <property type="match status" value="1"/>
</dbReference>
<dbReference type="PROSITE" id="PS00787">
    <property type="entry name" value="CHORISMATE_SYNTHASE_1"/>
    <property type="match status" value="1"/>
</dbReference>
<protein>
    <recommendedName>
        <fullName evidence="3 7">Chorismate synthase</fullName>
        <shortName evidence="7">CS</shortName>
        <ecNumber evidence="3 7">4.2.3.5</ecNumber>
    </recommendedName>
    <alternativeName>
        <fullName evidence="7">5-enolpyruvylshikimate-3-phosphate phospholyase</fullName>
    </alternativeName>
</protein>
<organism evidence="9 10">
    <name type="scientific">Candidatus Roizmanbacteria bacterium CG03_land_8_20_14_0_80_35_26</name>
    <dbReference type="NCBI Taxonomy" id="1974845"/>
    <lineage>
        <taxon>Bacteria</taxon>
        <taxon>Candidatus Roizmaniibacteriota</taxon>
    </lineage>
</organism>
<dbReference type="InterPro" id="IPR020541">
    <property type="entry name" value="Chorismate_synthase_CS"/>
</dbReference>
<comment type="similarity">
    <text evidence="2 7 8">Belongs to the chorismate synthase family.</text>
</comment>
<comment type="pathway">
    <text evidence="1 7 8">Metabolic intermediate biosynthesis; chorismate biosynthesis; chorismate from D-erythrose 4-phosphate and phosphoenolpyruvate: step 7/7.</text>
</comment>
<dbReference type="PROSITE" id="PS00789">
    <property type="entry name" value="CHORISMATE_SYNTHASE_3"/>
    <property type="match status" value="1"/>
</dbReference>
<keyword evidence="5 7" id="KW-0057">Aromatic amino acid biosynthesis</keyword>
<dbReference type="Proteomes" id="UP000230673">
    <property type="component" value="Unassembled WGS sequence"/>
</dbReference>
<feature type="binding site" evidence="7">
    <location>
        <begin position="125"/>
        <end position="127"/>
    </location>
    <ligand>
        <name>FMN</name>
        <dbReference type="ChEBI" id="CHEBI:58210"/>
    </ligand>
</feature>
<dbReference type="Pfam" id="PF01264">
    <property type="entry name" value="Chorismate_synt"/>
    <property type="match status" value="1"/>
</dbReference>
<evidence type="ECO:0000313" key="9">
    <source>
        <dbReference type="EMBL" id="PIV10572.1"/>
    </source>
</evidence>
<accession>A0A2M7BVG7</accession>
<dbReference type="UniPathway" id="UPA00053">
    <property type="reaction ID" value="UER00090"/>
</dbReference>
<dbReference type="AlphaFoldDB" id="A0A2M7BVG7"/>